<dbReference type="Proteomes" id="UP001141806">
    <property type="component" value="Unassembled WGS sequence"/>
</dbReference>
<feature type="region of interest" description="Disordered" evidence="1">
    <location>
        <begin position="181"/>
        <end position="209"/>
    </location>
</feature>
<keyword evidence="3" id="KW-1185">Reference proteome</keyword>
<feature type="compositionally biased region" description="Acidic residues" evidence="1">
    <location>
        <begin position="191"/>
        <end position="201"/>
    </location>
</feature>
<name>A0A9Q0H670_9MAGN</name>
<comment type="caution">
    <text evidence="2">The sequence shown here is derived from an EMBL/GenBank/DDBJ whole genome shotgun (WGS) entry which is preliminary data.</text>
</comment>
<dbReference type="EMBL" id="JAMYWD010000010">
    <property type="protein sequence ID" value="KAJ4958302.1"/>
    <property type="molecule type" value="Genomic_DNA"/>
</dbReference>
<dbReference type="AlphaFoldDB" id="A0A9Q0H670"/>
<feature type="compositionally biased region" description="Basic and acidic residues" evidence="1">
    <location>
        <begin position="181"/>
        <end position="190"/>
    </location>
</feature>
<evidence type="ECO:0000313" key="3">
    <source>
        <dbReference type="Proteomes" id="UP001141806"/>
    </source>
</evidence>
<organism evidence="2 3">
    <name type="scientific">Protea cynaroides</name>
    <dbReference type="NCBI Taxonomy" id="273540"/>
    <lineage>
        <taxon>Eukaryota</taxon>
        <taxon>Viridiplantae</taxon>
        <taxon>Streptophyta</taxon>
        <taxon>Embryophyta</taxon>
        <taxon>Tracheophyta</taxon>
        <taxon>Spermatophyta</taxon>
        <taxon>Magnoliopsida</taxon>
        <taxon>Proteales</taxon>
        <taxon>Proteaceae</taxon>
        <taxon>Protea</taxon>
    </lineage>
</organism>
<evidence type="ECO:0000313" key="2">
    <source>
        <dbReference type="EMBL" id="KAJ4958302.1"/>
    </source>
</evidence>
<reference evidence="2" key="1">
    <citation type="journal article" date="2023" name="Plant J.">
        <title>The genome of the king protea, Protea cynaroides.</title>
        <authorList>
            <person name="Chang J."/>
            <person name="Duong T.A."/>
            <person name="Schoeman C."/>
            <person name="Ma X."/>
            <person name="Roodt D."/>
            <person name="Barker N."/>
            <person name="Li Z."/>
            <person name="Van de Peer Y."/>
            <person name="Mizrachi E."/>
        </authorList>
    </citation>
    <scope>NUCLEOTIDE SEQUENCE</scope>
    <source>
        <tissue evidence="2">Young leaves</tissue>
    </source>
</reference>
<proteinExistence type="predicted"/>
<protein>
    <submittedName>
        <fullName evidence="2">Uncharacterized protein</fullName>
    </submittedName>
</protein>
<gene>
    <name evidence="2" type="ORF">NE237_025413</name>
</gene>
<sequence length="209" mass="22893">MVVRGGDVRQGFLDLNAETVESLWPVSEGSNADGLVKSSLPILSGSSPLLLQRSIMGPDGGVMIWNRDTSSGLLRQDLVAMEGVRIPSMNSMSHVGGLGFRPNVSDDREKGHRKEIGRWANVVDVEEVIEREEGEITVNSGKNVVTDVAPTLSIPDDDAQMNVMEGPLLREIRVSPSLERSRQVDSRVDELPEEVLTDEGMSEQRQTLM</sequence>
<evidence type="ECO:0000256" key="1">
    <source>
        <dbReference type="SAM" id="MobiDB-lite"/>
    </source>
</evidence>
<accession>A0A9Q0H670</accession>